<dbReference type="SUPFAM" id="SSF103088">
    <property type="entry name" value="OmpA-like"/>
    <property type="match status" value="1"/>
</dbReference>
<dbReference type="InterPro" id="IPR050330">
    <property type="entry name" value="Bact_OuterMem_StrucFunc"/>
</dbReference>
<feature type="region of interest" description="Disordered" evidence="5">
    <location>
        <begin position="55"/>
        <end position="77"/>
    </location>
</feature>
<dbReference type="Proteomes" id="UP000238442">
    <property type="component" value="Chromosome"/>
</dbReference>
<protein>
    <recommendedName>
        <fullName evidence="7">OmpA-like domain-containing protein</fullName>
    </recommendedName>
</protein>
<evidence type="ECO:0000256" key="5">
    <source>
        <dbReference type="SAM" id="MobiDB-lite"/>
    </source>
</evidence>
<evidence type="ECO:0000256" key="3">
    <source>
        <dbReference type="ARBA" id="ARBA00023237"/>
    </source>
</evidence>
<feature type="compositionally biased region" description="Basic and acidic residues" evidence="5">
    <location>
        <begin position="55"/>
        <end position="69"/>
    </location>
</feature>
<dbReference type="Gene3D" id="3.30.1330.60">
    <property type="entry name" value="OmpA-like domain"/>
    <property type="match status" value="1"/>
</dbReference>
<feature type="signal peptide" evidence="6">
    <location>
        <begin position="1"/>
        <end position="24"/>
    </location>
</feature>
<evidence type="ECO:0000256" key="6">
    <source>
        <dbReference type="SAM" id="SignalP"/>
    </source>
</evidence>
<sequence length="413" mass="45876">MKTTKLIKNIAMFCLLLTFSSGFGQDVGGIISKKAKNRANKQINKTVDDGLDAIEGKDKKKTSPKEDKNTNTNSDVVEVSTNSMGSTVPLDNFIDPGTAIFVDDFNTERPTEFPSKWVQVKGALQNNQVITNGKKDGVVETISGYSTIKPNISNENYLGSEFKVEMKAYFHNKGNEQYVIKLKNSEDPYANHDVRIGNGVMWNGADNISRLPSGIWKEGWHTIQLSFNKGYMKGYLDGYMLVNDPDITTNEDHVRKMFTNLELYIISPSVNKNPSKPEMVTYFAIGGKGHDLYTRLKTDGRLVMNNINFEVNSYNLTSDSFTVLDQIAAMMAQNVEVRLNIHGHTDSDGSDTSNQTLSENRALSVMKYLTGKGVDPGRLSSAGYGESNPIAEGNSPEAKAKNRRVEFVLMEQK</sequence>
<accession>A0A2S0HY31</accession>
<dbReference type="PANTHER" id="PTHR30329:SF21">
    <property type="entry name" value="LIPOPROTEIN YIAD-RELATED"/>
    <property type="match status" value="1"/>
</dbReference>
<dbReference type="Pfam" id="PF00691">
    <property type="entry name" value="OmpA"/>
    <property type="match status" value="1"/>
</dbReference>
<dbReference type="InterPro" id="IPR006665">
    <property type="entry name" value="OmpA-like"/>
</dbReference>
<evidence type="ECO:0000256" key="4">
    <source>
        <dbReference type="PROSITE-ProRule" id="PRU00473"/>
    </source>
</evidence>
<keyword evidence="9" id="KW-1185">Reference proteome</keyword>
<evidence type="ECO:0000313" key="9">
    <source>
        <dbReference type="Proteomes" id="UP000238442"/>
    </source>
</evidence>
<evidence type="ECO:0000256" key="1">
    <source>
        <dbReference type="ARBA" id="ARBA00004442"/>
    </source>
</evidence>
<dbReference type="CDD" id="cd07185">
    <property type="entry name" value="OmpA_C-like"/>
    <property type="match status" value="1"/>
</dbReference>
<dbReference type="EMBL" id="CP027062">
    <property type="protein sequence ID" value="AVI51591.1"/>
    <property type="molecule type" value="Genomic_DNA"/>
</dbReference>
<feature type="region of interest" description="Disordered" evidence="5">
    <location>
        <begin position="379"/>
        <end position="399"/>
    </location>
</feature>
<organism evidence="8 9">
    <name type="scientific">Pukyongia salina</name>
    <dbReference type="NCBI Taxonomy" id="2094025"/>
    <lineage>
        <taxon>Bacteria</taxon>
        <taxon>Pseudomonadati</taxon>
        <taxon>Bacteroidota</taxon>
        <taxon>Flavobacteriia</taxon>
        <taxon>Flavobacteriales</taxon>
        <taxon>Flavobacteriaceae</taxon>
        <taxon>Pukyongia</taxon>
    </lineage>
</organism>
<dbReference type="KEGG" id="aue:C5O00_10625"/>
<keyword evidence="3" id="KW-0998">Cell outer membrane</keyword>
<dbReference type="PROSITE" id="PS51123">
    <property type="entry name" value="OMPA_2"/>
    <property type="match status" value="1"/>
</dbReference>
<dbReference type="OrthoDB" id="9800869at2"/>
<keyword evidence="6" id="KW-0732">Signal</keyword>
<comment type="subcellular location">
    <subcellularLocation>
        <location evidence="1">Cell outer membrane</location>
    </subcellularLocation>
</comment>
<evidence type="ECO:0000313" key="8">
    <source>
        <dbReference type="EMBL" id="AVI51591.1"/>
    </source>
</evidence>
<dbReference type="GO" id="GO:0009279">
    <property type="term" value="C:cell outer membrane"/>
    <property type="evidence" value="ECO:0007669"/>
    <property type="project" value="UniProtKB-SubCell"/>
</dbReference>
<reference evidence="8 9" key="1">
    <citation type="submission" date="2018-02" db="EMBL/GenBank/DDBJ databases">
        <title>Genomic analysis of the strain RR4-38 isolated from a seawater recirculating aquaculture system.</title>
        <authorList>
            <person name="Kim Y.-S."/>
            <person name="Jang Y.H."/>
            <person name="Kim K.-H."/>
        </authorList>
    </citation>
    <scope>NUCLEOTIDE SEQUENCE [LARGE SCALE GENOMIC DNA]</scope>
    <source>
        <strain evidence="8 9">RR4-38</strain>
    </source>
</reference>
<dbReference type="InterPro" id="IPR006664">
    <property type="entry name" value="OMP_bac"/>
</dbReference>
<dbReference type="AlphaFoldDB" id="A0A2S0HY31"/>
<dbReference type="PANTHER" id="PTHR30329">
    <property type="entry name" value="STATOR ELEMENT OF FLAGELLAR MOTOR COMPLEX"/>
    <property type="match status" value="1"/>
</dbReference>
<gene>
    <name evidence="8" type="ORF">C5O00_10625</name>
</gene>
<dbReference type="RefSeq" id="WP_105216831.1">
    <property type="nucleotide sequence ID" value="NZ_CP027062.1"/>
</dbReference>
<evidence type="ECO:0000256" key="2">
    <source>
        <dbReference type="ARBA" id="ARBA00023136"/>
    </source>
</evidence>
<dbReference type="PRINTS" id="PR01023">
    <property type="entry name" value="NAFLGMOTY"/>
</dbReference>
<keyword evidence="2 4" id="KW-0472">Membrane</keyword>
<feature type="domain" description="OmpA-like" evidence="7">
    <location>
        <begin position="296"/>
        <end position="413"/>
    </location>
</feature>
<feature type="chain" id="PRO_5015416622" description="OmpA-like domain-containing protein" evidence="6">
    <location>
        <begin position="25"/>
        <end position="413"/>
    </location>
</feature>
<evidence type="ECO:0000259" key="7">
    <source>
        <dbReference type="PROSITE" id="PS51123"/>
    </source>
</evidence>
<dbReference type="InterPro" id="IPR036737">
    <property type="entry name" value="OmpA-like_sf"/>
</dbReference>
<proteinExistence type="predicted"/>
<dbReference type="PRINTS" id="PR01021">
    <property type="entry name" value="OMPADOMAIN"/>
</dbReference>
<name>A0A2S0HY31_9FLAO</name>